<dbReference type="Gene3D" id="1.10.10.10">
    <property type="entry name" value="Winged helix-like DNA-binding domain superfamily/Winged helix DNA-binding domain"/>
    <property type="match status" value="1"/>
</dbReference>
<dbReference type="Pfam" id="PF03466">
    <property type="entry name" value="LysR_substrate"/>
    <property type="match status" value="1"/>
</dbReference>
<sequence>MMLNHRELRIFLAIARAGSIIGAADRVGMTQPALSRSLRRLEEALGARLFDRHSSGMTLTRFGEALERHAERIEFETARVLDEFQMLNGATAGYVRVGLVPSAVTTLLEPTIAAVSAKAPKIQVQVIEGGGDAMIAAVANGRVDFALVGNISSDFLPDMIITPVFEEEVCVAARPEHPVFKKSQLSLADLATSRWVLPEKGNAIWIGFDSLFRRNGLEPPAPSVSTNSVHILKSMVASDDYLTMMTRVIFKSEEAQGSIRPIPLTQALWRREIVMVRSHRYSLSPAQKLFLSEMSQQIQSAQQA</sequence>
<dbReference type="FunFam" id="1.10.10.10:FF:000001">
    <property type="entry name" value="LysR family transcriptional regulator"/>
    <property type="match status" value="1"/>
</dbReference>
<dbReference type="InterPro" id="IPR005119">
    <property type="entry name" value="LysR_subst-bd"/>
</dbReference>
<keyword evidence="2" id="KW-0805">Transcription regulation</keyword>
<dbReference type="SUPFAM" id="SSF46785">
    <property type="entry name" value="Winged helix' DNA-binding domain"/>
    <property type="match status" value="1"/>
</dbReference>
<dbReference type="OrthoDB" id="5297263at2"/>
<dbReference type="Gene3D" id="3.40.190.290">
    <property type="match status" value="1"/>
</dbReference>
<dbReference type="PANTHER" id="PTHR30419">
    <property type="entry name" value="HTH-TYPE TRANSCRIPTIONAL REGULATOR YBHD"/>
    <property type="match status" value="1"/>
</dbReference>
<evidence type="ECO:0000313" key="7">
    <source>
        <dbReference type="Proteomes" id="UP000186684"/>
    </source>
</evidence>
<reference evidence="7" key="1">
    <citation type="submission" date="2017-01" db="EMBL/GenBank/DDBJ databases">
        <authorList>
            <person name="Varghese N."/>
            <person name="Submissions S."/>
        </authorList>
    </citation>
    <scope>NUCLEOTIDE SEQUENCE [LARGE SCALE GENOMIC DNA]</scope>
    <source>
        <strain evidence="7">DSM 29430</strain>
    </source>
</reference>
<comment type="similarity">
    <text evidence="1">Belongs to the LysR transcriptional regulatory family.</text>
</comment>
<dbReference type="EMBL" id="FTOQ01000012">
    <property type="protein sequence ID" value="SIT05461.1"/>
    <property type="molecule type" value="Genomic_DNA"/>
</dbReference>
<organism evidence="6 7">
    <name type="scientific">Roseivivax lentus</name>
    <dbReference type="NCBI Taxonomy" id="633194"/>
    <lineage>
        <taxon>Bacteria</taxon>
        <taxon>Pseudomonadati</taxon>
        <taxon>Pseudomonadota</taxon>
        <taxon>Alphaproteobacteria</taxon>
        <taxon>Rhodobacterales</taxon>
        <taxon>Roseobacteraceae</taxon>
        <taxon>Roseivivax</taxon>
    </lineage>
</organism>
<evidence type="ECO:0000313" key="6">
    <source>
        <dbReference type="EMBL" id="SIT05461.1"/>
    </source>
</evidence>
<dbReference type="PROSITE" id="PS50931">
    <property type="entry name" value="HTH_LYSR"/>
    <property type="match status" value="1"/>
</dbReference>
<accession>A0A1N7P4F0</accession>
<evidence type="ECO:0000256" key="2">
    <source>
        <dbReference type="ARBA" id="ARBA00023015"/>
    </source>
</evidence>
<name>A0A1N7P4F0_9RHOB</name>
<dbReference type="PANTHER" id="PTHR30419:SF8">
    <property type="entry name" value="NITROGEN ASSIMILATION TRANSCRIPTIONAL ACTIVATOR-RELATED"/>
    <property type="match status" value="1"/>
</dbReference>
<keyword evidence="3" id="KW-0238">DNA-binding</keyword>
<feature type="domain" description="HTH lysR-type" evidence="5">
    <location>
        <begin position="1"/>
        <end position="60"/>
    </location>
</feature>
<dbReference type="Pfam" id="PF00126">
    <property type="entry name" value="HTH_1"/>
    <property type="match status" value="1"/>
</dbReference>
<dbReference type="InterPro" id="IPR036390">
    <property type="entry name" value="WH_DNA-bd_sf"/>
</dbReference>
<gene>
    <name evidence="6" type="ORF">SAMN05421759_11289</name>
</gene>
<dbReference type="InterPro" id="IPR036388">
    <property type="entry name" value="WH-like_DNA-bd_sf"/>
</dbReference>
<evidence type="ECO:0000256" key="1">
    <source>
        <dbReference type="ARBA" id="ARBA00009437"/>
    </source>
</evidence>
<dbReference type="AlphaFoldDB" id="A0A1N7P4F0"/>
<dbReference type="PRINTS" id="PR00039">
    <property type="entry name" value="HTHLYSR"/>
</dbReference>
<keyword evidence="7" id="KW-1185">Reference proteome</keyword>
<dbReference type="RefSeq" id="WP_076449629.1">
    <property type="nucleotide sequence ID" value="NZ_FTOQ01000012.1"/>
</dbReference>
<dbReference type="InterPro" id="IPR000847">
    <property type="entry name" value="LysR_HTH_N"/>
</dbReference>
<dbReference type="Proteomes" id="UP000186684">
    <property type="component" value="Unassembled WGS sequence"/>
</dbReference>
<evidence type="ECO:0000256" key="4">
    <source>
        <dbReference type="ARBA" id="ARBA00023163"/>
    </source>
</evidence>
<dbReference type="STRING" id="633194.SAMN05421759_11289"/>
<dbReference type="GO" id="GO:0003677">
    <property type="term" value="F:DNA binding"/>
    <property type="evidence" value="ECO:0007669"/>
    <property type="project" value="UniProtKB-KW"/>
</dbReference>
<dbReference type="GO" id="GO:0003700">
    <property type="term" value="F:DNA-binding transcription factor activity"/>
    <property type="evidence" value="ECO:0007669"/>
    <property type="project" value="InterPro"/>
</dbReference>
<evidence type="ECO:0000256" key="3">
    <source>
        <dbReference type="ARBA" id="ARBA00023125"/>
    </source>
</evidence>
<proteinExistence type="inferred from homology"/>
<dbReference type="GO" id="GO:0005829">
    <property type="term" value="C:cytosol"/>
    <property type="evidence" value="ECO:0007669"/>
    <property type="project" value="TreeGrafter"/>
</dbReference>
<protein>
    <submittedName>
        <fullName evidence="6">Transcriptional regulator, LysR family</fullName>
    </submittedName>
</protein>
<dbReference type="SUPFAM" id="SSF53850">
    <property type="entry name" value="Periplasmic binding protein-like II"/>
    <property type="match status" value="1"/>
</dbReference>
<keyword evidence="4" id="KW-0804">Transcription</keyword>
<dbReference type="InterPro" id="IPR050950">
    <property type="entry name" value="HTH-type_LysR_regulators"/>
</dbReference>
<evidence type="ECO:0000259" key="5">
    <source>
        <dbReference type="PROSITE" id="PS50931"/>
    </source>
</evidence>